<organism evidence="2">
    <name type="scientific">Nicotiana tabacum</name>
    <name type="common">Common tobacco</name>
    <dbReference type="NCBI Taxonomy" id="4097"/>
    <lineage>
        <taxon>Eukaryota</taxon>
        <taxon>Viridiplantae</taxon>
        <taxon>Streptophyta</taxon>
        <taxon>Embryophyta</taxon>
        <taxon>Tracheophyta</taxon>
        <taxon>Spermatophyta</taxon>
        <taxon>Magnoliopsida</taxon>
        <taxon>eudicotyledons</taxon>
        <taxon>Gunneridae</taxon>
        <taxon>Pentapetalae</taxon>
        <taxon>asterids</taxon>
        <taxon>lamiids</taxon>
        <taxon>Solanales</taxon>
        <taxon>Solanaceae</taxon>
        <taxon>Nicotianoideae</taxon>
        <taxon>Nicotianeae</taxon>
        <taxon>Nicotiana</taxon>
    </lineage>
</organism>
<dbReference type="AlphaFoldDB" id="A0A1S3ZPR0"/>
<evidence type="ECO:0000313" key="2">
    <source>
        <dbReference type="RefSeq" id="XP_016466371.1"/>
    </source>
</evidence>
<dbReference type="PaxDb" id="4097-A0A1S3ZPR0"/>
<evidence type="ECO:0000256" key="1">
    <source>
        <dbReference type="SAM" id="Phobius"/>
    </source>
</evidence>
<reference evidence="2" key="1">
    <citation type="submission" date="2025-08" db="UniProtKB">
        <authorList>
            <consortium name="RefSeq"/>
        </authorList>
    </citation>
    <scope>IDENTIFICATION</scope>
</reference>
<name>A0A1S3ZPR0_TOBAC</name>
<dbReference type="RefSeq" id="XP_016466371.1">
    <property type="nucleotide sequence ID" value="XM_016610885.1"/>
</dbReference>
<keyword evidence="1" id="KW-0472">Membrane</keyword>
<feature type="transmembrane region" description="Helical" evidence="1">
    <location>
        <begin position="75"/>
        <end position="101"/>
    </location>
</feature>
<keyword evidence="1" id="KW-0812">Transmembrane</keyword>
<keyword evidence="1" id="KW-1133">Transmembrane helix</keyword>
<gene>
    <name evidence="2" type="primary">LOC107789119</name>
</gene>
<protein>
    <submittedName>
        <fullName evidence="2">Uncharacterized protein</fullName>
    </submittedName>
</protein>
<dbReference type="KEGG" id="nta:107789119"/>
<sequence>MKSVGKEFFLPRCAFMMSTPISKQGLARSKCWTDSWLAVSCCCKHLPRTRSRCQTQTLVAELLVELINGRRGRAAFSAAVLVSLLLYTVTFILESIVFGHFKLVFLYQSS</sequence>
<proteinExistence type="predicted"/>
<accession>A0A1S3ZPR0</accession>